<evidence type="ECO:0000256" key="1">
    <source>
        <dbReference type="SAM" id="MobiDB-lite"/>
    </source>
</evidence>
<comment type="caution">
    <text evidence="2">The sequence shown here is derived from an EMBL/GenBank/DDBJ whole genome shotgun (WGS) entry which is preliminary data.</text>
</comment>
<protein>
    <recommendedName>
        <fullName evidence="4">GPI inositol-deacylase</fullName>
    </recommendedName>
</protein>
<dbReference type="PANTHER" id="PTHR31934:SF6">
    <property type="entry name" value="ALPHA_BETA-HYDROLASES SUPERFAMILY PROTEIN"/>
    <property type="match status" value="1"/>
</dbReference>
<dbReference type="PANTHER" id="PTHR31934">
    <property type="entry name" value="ALPHA/BETA-HYDROLASES SUPERFAMILY PROTEIN"/>
    <property type="match status" value="1"/>
</dbReference>
<sequence length="578" mass="63150">MVVGRGEIFLGAFIQVLADRLEIRSFASQEAGLRGKLNRWKIKKRVMIQHHNRIITIQKFVPMAEAGNRGRDEPSAPLVAPTDGWRNDGLIPQLFTSVPIPSLNEAASYFAQSTSLFTSCFTDHSVEHSPRHSGNSIVHAQELITFSPVQTGGALATNENPSSSGSHPTHSESSNTGTAAPIHSEITRPPSGESSSDTSAHEGSNGTGQNGISMFKSLIDRARRTVRGSADDIGWLQRAPGMPPVEDGTERFMEILDNIRHGLHKLPNSMVYLLVPGLFSNHGPLYFVNTKTSFSKMGLACHIAKIHSEFFSKSQAVANQASVEKNAREIKEYIEEIYWGSRKRVLLLGHSKGGVDTAAALSLYWSDLKDKVAGLVLAQSPYGGSPIASDILREGQLGDYVNVRKLMEILICKVMKGDIQALEDLTYEKRREFLMKHQLPRELPVVSFHTEASISPAVWATLSHVAHAELPVVAPLSAAEPAKLPVVIPLGAAMAACAQLLQTRYGEKSDGLVTCRDAEVPGSIVVRPKRKLDHAWMVYSSLNDDPSEADASQACEALLTLLVEVGQKRMHEFSMKDE</sequence>
<dbReference type="Gene3D" id="3.40.50.1820">
    <property type="entry name" value="alpha/beta hydrolase"/>
    <property type="match status" value="1"/>
</dbReference>
<dbReference type="EMBL" id="RXIC02000019">
    <property type="protein sequence ID" value="KAB1225238.1"/>
    <property type="molecule type" value="Genomic_DNA"/>
</dbReference>
<keyword evidence="3" id="KW-1185">Reference proteome</keyword>
<organism evidence="2 3">
    <name type="scientific">Morella rubra</name>
    <name type="common">Chinese bayberry</name>
    <dbReference type="NCBI Taxonomy" id="262757"/>
    <lineage>
        <taxon>Eukaryota</taxon>
        <taxon>Viridiplantae</taxon>
        <taxon>Streptophyta</taxon>
        <taxon>Embryophyta</taxon>
        <taxon>Tracheophyta</taxon>
        <taxon>Spermatophyta</taxon>
        <taxon>Magnoliopsida</taxon>
        <taxon>eudicotyledons</taxon>
        <taxon>Gunneridae</taxon>
        <taxon>Pentapetalae</taxon>
        <taxon>rosids</taxon>
        <taxon>fabids</taxon>
        <taxon>Fagales</taxon>
        <taxon>Myricaceae</taxon>
        <taxon>Morella</taxon>
    </lineage>
</organism>
<proteinExistence type="predicted"/>
<feature type="region of interest" description="Disordered" evidence="1">
    <location>
        <begin position="152"/>
        <end position="212"/>
    </location>
</feature>
<feature type="compositionally biased region" description="Polar residues" evidence="1">
    <location>
        <begin position="192"/>
        <end position="204"/>
    </location>
</feature>
<name>A0A6A1WND2_9ROSI</name>
<feature type="compositionally biased region" description="Low complexity" evidence="1">
    <location>
        <begin position="161"/>
        <end position="174"/>
    </location>
</feature>
<dbReference type="Proteomes" id="UP000516437">
    <property type="component" value="Chromosome 1"/>
</dbReference>
<gene>
    <name evidence="2" type="ORF">CJ030_MR1G017641</name>
</gene>
<evidence type="ECO:0000313" key="3">
    <source>
        <dbReference type="Proteomes" id="UP000516437"/>
    </source>
</evidence>
<dbReference type="InterPro" id="IPR029058">
    <property type="entry name" value="AB_hydrolase_fold"/>
</dbReference>
<evidence type="ECO:0008006" key="4">
    <source>
        <dbReference type="Google" id="ProtNLM"/>
    </source>
</evidence>
<dbReference type="AlphaFoldDB" id="A0A6A1WND2"/>
<dbReference type="OrthoDB" id="2016516at2759"/>
<evidence type="ECO:0000313" key="2">
    <source>
        <dbReference type="EMBL" id="KAB1225238.1"/>
    </source>
</evidence>
<accession>A0A6A1WND2</accession>
<dbReference type="SUPFAM" id="SSF53474">
    <property type="entry name" value="alpha/beta-Hydrolases"/>
    <property type="match status" value="1"/>
</dbReference>
<reference evidence="2 3" key="1">
    <citation type="journal article" date="2019" name="Plant Biotechnol. J.">
        <title>The red bayberry genome and genetic basis of sex determination.</title>
        <authorList>
            <person name="Jia H.M."/>
            <person name="Jia H.J."/>
            <person name="Cai Q.L."/>
            <person name="Wang Y."/>
            <person name="Zhao H.B."/>
            <person name="Yang W.F."/>
            <person name="Wang G.Y."/>
            <person name="Li Y.H."/>
            <person name="Zhan D.L."/>
            <person name="Shen Y.T."/>
            <person name="Niu Q.F."/>
            <person name="Chang L."/>
            <person name="Qiu J."/>
            <person name="Zhao L."/>
            <person name="Xie H.B."/>
            <person name="Fu W.Y."/>
            <person name="Jin J."/>
            <person name="Li X.W."/>
            <person name="Jiao Y."/>
            <person name="Zhou C.C."/>
            <person name="Tu T."/>
            <person name="Chai C.Y."/>
            <person name="Gao J.L."/>
            <person name="Fan L.J."/>
            <person name="van de Weg E."/>
            <person name="Wang J.Y."/>
            <person name="Gao Z.S."/>
        </authorList>
    </citation>
    <scope>NUCLEOTIDE SEQUENCE [LARGE SCALE GENOMIC DNA]</scope>
    <source>
        <tissue evidence="2">Leaves</tissue>
    </source>
</reference>